<dbReference type="AlphaFoldDB" id="A0A8X6WCD7"/>
<evidence type="ECO:0000313" key="2">
    <source>
        <dbReference type="Proteomes" id="UP000887159"/>
    </source>
</evidence>
<reference evidence="1" key="1">
    <citation type="submission" date="2020-08" db="EMBL/GenBank/DDBJ databases">
        <title>Multicomponent nature underlies the extraordinary mechanical properties of spider dragline silk.</title>
        <authorList>
            <person name="Kono N."/>
            <person name="Nakamura H."/>
            <person name="Mori M."/>
            <person name="Yoshida Y."/>
            <person name="Ohtoshi R."/>
            <person name="Malay A.D."/>
            <person name="Moran D.A.P."/>
            <person name="Tomita M."/>
            <person name="Numata K."/>
            <person name="Arakawa K."/>
        </authorList>
    </citation>
    <scope>NUCLEOTIDE SEQUENCE</scope>
</reference>
<proteinExistence type="predicted"/>
<evidence type="ECO:0000313" key="1">
    <source>
        <dbReference type="EMBL" id="GFY31526.1"/>
    </source>
</evidence>
<sequence>MEDEQSLQLYLAKYQGLDLGAYITFIMYLRLFLNTAKPNEVITIQNVNSVNIIDLLIRVLLDHEPHDVPWYECFTYFDPAEQYNDYMEQEAIKGKGAFIQAIWNVHAIPKLYSFA</sequence>
<protein>
    <submittedName>
        <fullName evidence="1">Uncharacterized protein</fullName>
    </submittedName>
</protein>
<dbReference type="EMBL" id="BMAU01021399">
    <property type="protein sequence ID" value="GFY31526.1"/>
    <property type="molecule type" value="Genomic_DNA"/>
</dbReference>
<comment type="caution">
    <text evidence="1">The sequence shown here is derived from an EMBL/GenBank/DDBJ whole genome shotgun (WGS) entry which is preliminary data.</text>
</comment>
<accession>A0A8X6WCD7</accession>
<name>A0A8X6WCD7_TRICX</name>
<organism evidence="1 2">
    <name type="scientific">Trichonephila clavipes</name>
    <name type="common">Golden silk orbweaver</name>
    <name type="synonym">Nephila clavipes</name>
    <dbReference type="NCBI Taxonomy" id="2585209"/>
    <lineage>
        <taxon>Eukaryota</taxon>
        <taxon>Metazoa</taxon>
        <taxon>Ecdysozoa</taxon>
        <taxon>Arthropoda</taxon>
        <taxon>Chelicerata</taxon>
        <taxon>Arachnida</taxon>
        <taxon>Araneae</taxon>
        <taxon>Araneomorphae</taxon>
        <taxon>Entelegynae</taxon>
        <taxon>Araneoidea</taxon>
        <taxon>Nephilidae</taxon>
        <taxon>Trichonephila</taxon>
    </lineage>
</organism>
<gene>
    <name evidence="1" type="ORF">TNCV_4693701</name>
</gene>
<dbReference type="Proteomes" id="UP000887159">
    <property type="component" value="Unassembled WGS sequence"/>
</dbReference>
<keyword evidence="2" id="KW-1185">Reference proteome</keyword>